<dbReference type="AlphaFoldDB" id="A0A6A5TQB5"/>
<gene>
    <name evidence="2" type="ORF">CC80DRAFT_550017</name>
</gene>
<feature type="compositionally biased region" description="Basic and acidic residues" evidence="1">
    <location>
        <begin position="257"/>
        <end position="267"/>
    </location>
</feature>
<protein>
    <submittedName>
        <fullName evidence="2">Uncharacterized protein</fullName>
    </submittedName>
</protein>
<feature type="region of interest" description="Disordered" evidence="1">
    <location>
        <begin position="225"/>
        <end position="267"/>
    </location>
</feature>
<feature type="compositionally biased region" description="Low complexity" evidence="1">
    <location>
        <begin position="226"/>
        <end position="235"/>
    </location>
</feature>
<dbReference type="OrthoDB" id="3679838at2759"/>
<evidence type="ECO:0000313" key="2">
    <source>
        <dbReference type="EMBL" id="KAF1954841.1"/>
    </source>
</evidence>
<name>A0A6A5TQB5_9PLEO</name>
<sequence length="800" mass="90064">MESSNVKSRGVKRTRAEDDSGSAYSALPASDTTKAQDPAMAKPADASEDEEQPRKKRVRKDKPKGTPLARTDASEAQASSLPAIPDANVPDRYVQYPTVQGSESIPADRLRLVEDYIFRGKILKDIVEAFKKEGVTDANGNVVNLVDKTKASREVKKHGAMYFSEQNARRPWGMLTNEEKSNARANGLNAKDYKLHREGHQNEDGPLTTGHMNVAQALVNPSAQYQNAHAAANPPQKKPKARAPAPKAKKTTVARPVAKEKEHDSKTNVETNASITAGGKETMATRADEQRTAELPRFKQPLFQEADRIYAAANTVGNKIEIFAGDITMPMYVRVEALQKYCAYFKDWTKEKFDLYEIGFPETSPTVMRAFIACISPIPRGKLPETLVTFNNLSPEFDARDRFGIFNLDDNDDITVEVMEWNIDQCIELHRLAVHMHCSIVKDMATDRIRSLYHDWINKGGYLKLDLQALKSDLRWIKELFKEEDKPFLRIWSEMLCHRSNLSKQDWLEYGDHAWEAICEARTNSAQVIGSENICERYHSHGSEPCFKTFDTAQTIEDVAMEICERISEEVAKKVVDGIVALQRNGTIAEGDKEKIKAEAESIDLALEHESLAMKSRYDYMEARRMKSLDLGKLVPASDKWYIRDEASGEFVMHVPREDLIKQAIPPIQPVFCYNEGVSCICISGYRRHDHPAANSPNGDPRPPKKRPRTKKEQDTPVENSATAVPPLPDVPDAHLPDRSVPYPTTVTSSKLDMHRLELVEQYLFRNQKLDGIVEDVKKRSISDLGTRGSANRKIHEYGA</sequence>
<feature type="compositionally biased region" description="Basic residues" evidence="1">
    <location>
        <begin position="237"/>
        <end position="252"/>
    </location>
</feature>
<organism evidence="2 3">
    <name type="scientific">Byssothecium circinans</name>
    <dbReference type="NCBI Taxonomy" id="147558"/>
    <lineage>
        <taxon>Eukaryota</taxon>
        <taxon>Fungi</taxon>
        <taxon>Dikarya</taxon>
        <taxon>Ascomycota</taxon>
        <taxon>Pezizomycotina</taxon>
        <taxon>Dothideomycetes</taxon>
        <taxon>Pleosporomycetidae</taxon>
        <taxon>Pleosporales</taxon>
        <taxon>Massarineae</taxon>
        <taxon>Massarinaceae</taxon>
        <taxon>Byssothecium</taxon>
    </lineage>
</organism>
<keyword evidence="3" id="KW-1185">Reference proteome</keyword>
<dbReference type="EMBL" id="ML976997">
    <property type="protein sequence ID" value="KAF1954841.1"/>
    <property type="molecule type" value="Genomic_DNA"/>
</dbReference>
<accession>A0A6A5TQB5</accession>
<proteinExistence type="predicted"/>
<evidence type="ECO:0000256" key="1">
    <source>
        <dbReference type="SAM" id="MobiDB-lite"/>
    </source>
</evidence>
<feature type="region of interest" description="Disordered" evidence="1">
    <location>
        <begin position="692"/>
        <end position="747"/>
    </location>
</feature>
<feature type="region of interest" description="Disordered" evidence="1">
    <location>
        <begin position="1"/>
        <end position="89"/>
    </location>
</feature>
<dbReference type="CDD" id="cd14733">
    <property type="entry name" value="BACK"/>
    <property type="match status" value="1"/>
</dbReference>
<reference evidence="2" key="1">
    <citation type="journal article" date="2020" name="Stud. Mycol.">
        <title>101 Dothideomycetes genomes: a test case for predicting lifestyles and emergence of pathogens.</title>
        <authorList>
            <person name="Haridas S."/>
            <person name="Albert R."/>
            <person name="Binder M."/>
            <person name="Bloem J."/>
            <person name="Labutti K."/>
            <person name="Salamov A."/>
            <person name="Andreopoulos B."/>
            <person name="Baker S."/>
            <person name="Barry K."/>
            <person name="Bills G."/>
            <person name="Bluhm B."/>
            <person name="Cannon C."/>
            <person name="Castanera R."/>
            <person name="Culley D."/>
            <person name="Daum C."/>
            <person name="Ezra D."/>
            <person name="Gonzalez J."/>
            <person name="Henrissat B."/>
            <person name="Kuo A."/>
            <person name="Liang C."/>
            <person name="Lipzen A."/>
            <person name="Lutzoni F."/>
            <person name="Magnuson J."/>
            <person name="Mondo S."/>
            <person name="Nolan M."/>
            <person name="Ohm R."/>
            <person name="Pangilinan J."/>
            <person name="Park H.-J."/>
            <person name="Ramirez L."/>
            <person name="Alfaro M."/>
            <person name="Sun H."/>
            <person name="Tritt A."/>
            <person name="Yoshinaga Y."/>
            <person name="Zwiers L.-H."/>
            <person name="Turgeon B."/>
            <person name="Goodwin S."/>
            <person name="Spatafora J."/>
            <person name="Crous P."/>
            <person name="Grigoriev I."/>
        </authorList>
    </citation>
    <scope>NUCLEOTIDE SEQUENCE</scope>
    <source>
        <strain evidence="2">CBS 675.92</strain>
    </source>
</reference>
<evidence type="ECO:0000313" key="3">
    <source>
        <dbReference type="Proteomes" id="UP000800035"/>
    </source>
</evidence>
<dbReference type="Proteomes" id="UP000800035">
    <property type="component" value="Unassembled WGS sequence"/>
</dbReference>